<accession>A0A7X0YQS2</accession>
<evidence type="ECO:0000313" key="1">
    <source>
        <dbReference type="EMBL" id="MBC2118321.1"/>
    </source>
</evidence>
<dbReference type="EMBL" id="JAARXI010000014">
    <property type="protein sequence ID" value="MBC2118321.1"/>
    <property type="molecule type" value="Genomic_DNA"/>
</dbReference>
<organism evidence="1 2">
    <name type="scientific">Listeria booriae</name>
    <dbReference type="NCBI Taxonomy" id="1552123"/>
    <lineage>
        <taxon>Bacteria</taxon>
        <taxon>Bacillati</taxon>
        <taxon>Bacillota</taxon>
        <taxon>Bacilli</taxon>
        <taxon>Bacillales</taxon>
        <taxon>Listeriaceae</taxon>
        <taxon>Listeria</taxon>
    </lineage>
</organism>
<evidence type="ECO:0000313" key="2">
    <source>
        <dbReference type="Proteomes" id="UP000529446"/>
    </source>
</evidence>
<dbReference type="Proteomes" id="UP000529446">
    <property type="component" value="Unassembled WGS sequence"/>
</dbReference>
<sequence>MMLKVILYAYFQGVTSGRKIASMT</sequence>
<gene>
    <name evidence="1" type="ORF">HCB06_16930</name>
</gene>
<protein>
    <submittedName>
        <fullName evidence="1">Transposase</fullName>
    </submittedName>
</protein>
<reference evidence="1 2" key="1">
    <citation type="submission" date="2020-03" db="EMBL/GenBank/DDBJ databases">
        <title>Soil Listeria distribution.</title>
        <authorList>
            <person name="Liao J."/>
            <person name="Wiedmann M."/>
        </authorList>
    </citation>
    <scope>NUCLEOTIDE SEQUENCE [LARGE SCALE GENOMIC DNA]</scope>
    <source>
        <strain evidence="1 2">FSL L7-0360</strain>
    </source>
</reference>
<name>A0A7X0YQS2_9LIST</name>
<proteinExistence type="predicted"/>
<dbReference type="AlphaFoldDB" id="A0A7X0YQS2"/>
<comment type="caution">
    <text evidence="1">The sequence shown here is derived from an EMBL/GenBank/DDBJ whole genome shotgun (WGS) entry which is preliminary data.</text>
</comment>